<sequence length="77" mass="8589">MQLHPRAYLQFISRLWHSLALPPRNRDPDTQGASPLLIYIVVVLALFLIILQADVYQLTSLGLPGNPNGINPIFLSP</sequence>
<protein>
    <submittedName>
        <fullName evidence="2">Uncharacterized protein</fullName>
    </submittedName>
</protein>
<evidence type="ECO:0000313" key="2">
    <source>
        <dbReference type="EMBL" id="TWI72916.1"/>
    </source>
</evidence>
<name>A0A562RX95_9BRAD</name>
<dbReference type="OrthoDB" id="8246675at2"/>
<keyword evidence="1" id="KW-0472">Membrane</keyword>
<reference evidence="2 3" key="1">
    <citation type="journal article" date="2015" name="Stand. Genomic Sci.">
        <title>Genomic Encyclopedia of Bacterial and Archaeal Type Strains, Phase III: the genomes of soil and plant-associated and newly described type strains.</title>
        <authorList>
            <person name="Whitman W.B."/>
            <person name="Woyke T."/>
            <person name="Klenk H.P."/>
            <person name="Zhou Y."/>
            <person name="Lilburn T.G."/>
            <person name="Beck B.J."/>
            <person name="De Vos P."/>
            <person name="Vandamme P."/>
            <person name="Eisen J.A."/>
            <person name="Garrity G."/>
            <person name="Hugenholtz P."/>
            <person name="Kyrpides N.C."/>
        </authorList>
    </citation>
    <scope>NUCLEOTIDE SEQUENCE [LARGE SCALE GENOMIC DNA]</scope>
    <source>
        <strain evidence="2 3">CGMCC 1.10948</strain>
    </source>
</reference>
<evidence type="ECO:0000256" key="1">
    <source>
        <dbReference type="SAM" id="Phobius"/>
    </source>
</evidence>
<accession>A0A562RX95</accession>
<keyword evidence="1" id="KW-1133">Transmembrane helix</keyword>
<organism evidence="2 3">
    <name type="scientific">Bradyrhizobium huanghuaihaiense</name>
    <dbReference type="NCBI Taxonomy" id="990078"/>
    <lineage>
        <taxon>Bacteria</taxon>
        <taxon>Pseudomonadati</taxon>
        <taxon>Pseudomonadota</taxon>
        <taxon>Alphaproteobacteria</taxon>
        <taxon>Hyphomicrobiales</taxon>
        <taxon>Nitrobacteraceae</taxon>
        <taxon>Bradyrhizobium</taxon>
    </lineage>
</organism>
<evidence type="ECO:0000313" key="3">
    <source>
        <dbReference type="Proteomes" id="UP000316291"/>
    </source>
</evidence>
<comment type="caution">
    <text evidence="2">The sequence shown here is derived from an EMBL/GenBank/DDBJ whole genome shotgun (WGS) entry which is preliminary data.</text>
</comment>
<dbReference type="Proteomes" id="UP000316291">
    <property type="component" value="Unassembled WGS sequence"/>
</dbReference>
<keyword evidence="3" id="KW-1185">Reference proteome</keyword>
<keyword evidence="1" id="KW-0812">Transmembrane</keyword>
<proteinExistence type="predicted"/>
<gene>
    <name evidence="2" type="ORF">IQ16_02495</name>
</gene>
<dbReference type="EMBL" id="VLLA01000004">
    <property type="protein sequence ID" value="TWI72916.1"/>
    <property type="molecule type" value="Genomic_DNA"/>
</dbReference>
<feature type="transmembrane region" description="Helical" evidence="1">
    <location>
        <begin position="32"/>
        <end position="51"/>
    </location>
</feature>
<dbReference type="RefSeq" id="WP_145831483.1">
    <property type="nucleotide sequence ID" value="NZ_CP104172.1"/>
</dbReference>
<dbReference type="AlphaFoldDB" id="A0A562RX95"/>